<evidence type="ECO:0000256" key="1">
    <source>
        <dbReference type="ARBA" id="ARBA00004245"/>
    </source>
</evidence>
<evidence type="ECO:0000256" key="4">
    <source>
        <dbReference type="ARBA" id="ARBA00022701"/>
    </source>
</evidence>
<keyword evidence="9" id="KW-1185">Reference proteome</keyword>
<proteinExistence type="inferred from homology"/>
<protein>
    <submittedName>
        <fullName evidence="8">Uncharacterized protein</fullName>
    </submittedName>
</protein>
<dbReference type="Gene3D" id="1.20.120.1900">
    <property type="entry name" value="Gamma-tubulin complex, C-terminal domain"/>
    <property type="match status" value="1"/>
</dbReference>
<dbReference type="GO" id="GO:0051225">
    <property type="term" value="P:spindle assembly"/>
    <property type="evidence" value="ECO:0007669"/>
    <property type="project" value="TreeGrafter"/>
</dbReference>
<comment type="caution">
    <text evidence="8">The sequence shown here is derived from an EMBL/GenBank/DDBJ whole genome shotgun (WGS) entry which is preliminary data.</text>
</comment>
<comment type="similarity">
    <text evidence="2">Belongs to the TUBGCP family.</text>
</comment>
<keyword evidence="4" id="KW-0493">Microtubule</keyword>
<reference evidence="8" key="1">
    <citation type="journal article" date="2019" name="G3 (Bethesda)">
        <title>Genome Assemblies of Two Rare Opportunistic Yeast Pathogens: Diutina rugosa (syn. Candida rugosa) and Trichomonascus ciferrii (syn. Candida ciferrii).</title>
        <authorList>
            <person name="Mixao V."/>
            <person name="Saus E."/>
            <person name="Hansen A.P."/>
            <person name="Lass-Florl C."/>
            <person name="Gabaldon T."/>
        </authorList>
    </citation>
    <scope>NUCLEOTIDE SEQUENCE</scope>
    <source>
        <strain evidence="8">CBS 4856</strain>
    </source>
</reference>
<evidence type="ECO:0000256" key="5">
    <source>
        <dbReference type="ARBA" id="ARBA00023212"/>
    </source>
</evidence>
<sequence>MRYLGLHKSVTEEIYEDHMEEDVDKENQVPVSSGGDILWQLHSRQQPSELELLRELPYVLQGIKTDNFNWTEGAYGKFSVTMPTSVPYPLIGLLNQILEPAVLYKNLSNSLSPIKNGGLVKQSLSSAVQQELQSYLTLIGVIENQVRQREGYEDVRKAQKSAITLRRCLVLLNEATLGLRLLYSLITETEELTGGPVLTVLHKYTYNGDEFVAKFSLRLLEKLSKPFYEMLNQWVSSGNLVDPHNEFFVQIADHKSVWEGRFNLDLEMVPGFMAQKVAEEVFEIGKTLYFVRVACNDTEWVDWRRSTNPPIRDYKDVEKKISEGYGEVVEHLNKVLKEKFFLDLHLQALKDYLLLAKGDFVQVLVESAAPVLDKPANKLLRHHLTSTLETAIRSSNAQYDNPEVLKNLDARMLELGHGDIGWDVFTLDYRVERPLDVVLLNKGAMTDYLRVFNFLWRIRRVSFSLIGVWKKLATGERQILKYSNQRYEWQQVRRVFQEMIHFICELQYYIDYEVVEMAWCNLQRQLLREGGVLTVDEIIKAHRTYLSQIAHKGLLGGGSLIGELHQILKGILAFRDSIDGLYELAVRIQSHGDGGAENDLARFGTLCTRITDLKISFEKSVERLVHNLSKQEDSEMRFLSVRLDFNHFYSSLRTSDR</sequence>
<accession>A0A642V457</accession>
<dbReference type="PANTHER" id="PTHR19302">
    <property type="entry name" value="GAMMA TUBULIN COMPLEX PROTEIN"/>
    <property type="match status" value="1"/>
</dbReference>
<evidence type="ECO:0000313" key="9">
    <source>
        <dbReference type="Proteomes" id="UP000761534"/>
    </source>
</evidence>
<dbReference type="GO" id="GO:0051321">
    <property type="term" value="P:meiotic cell cycle"/>
    <property type="evidence" value="ECO:0007669"/>
    <property type="project" value="TreeGrafter"/>
</dbReference>
<name>A0A642V457_9ASCO</name>
<keyword evidence="3" id="KW-0963">Cytoplasm</keyword>
<evidence type="ECO:0000259" key="6">
    <source>
        <dbReference type="Pfam" id="PF04130"/>
    </source>
</evidence>
<feature type="domain" description="Gamma tubulin complex component protein N-terminal" evidence="7">
    <location>
        <begin position="53"/>
        <end position="339"/>
    </location>
</feature>
<dbReference type="InterPro" id="IPR007259">
    <property type="entry name" value="GCP"/>
</dbReference>
<feature type="domain" description="Gamma tubulin complex component C-terminal" evidence="6">
    <location>
        <begin position="343"/>
        <end position="649"/>
    </location>
</feature>
<organism evidence="8 9">
    <name type="scientific">Trichomonascus ciferrii</name>
    <dbReference type="NCBI Taxonomy" id="44093"/>
    <lineage>
        <taxon>Eukaryota</taxon>
        <taxon>Fungi</taxon>
        <taxon>Dikarya</taxon>
        <taxon>Ascomycota</taxon>
        <taxon>Saccharomycotina</taxon>
        <taxon>Dipodascomycetes</taxon>
        <taxon>Dipodascales</taxon>
        <taxon>Trichomonascaceae</taxon>
        <taxon>Trichomonascus</taxon>
        <taxon>Trichomonascus ciferrii complex</taxon>
    </lineage>
</organism>
<evidence type="ECO:0000259" key="7">
    <source>
        <dbReference type="Pfam" id="PF17681"/>
    </source>
</evidence>
<comment type="subcellular location">
    <subcellularLocation>
        <location evidence="1">Cytoplasm</location>
        <location evidence="1">Cytoskeleton</location>
    </subcellularLocation>
</comment>
<dbReference type="GO" id="GO:0000922">
    <property type="term" value="C:spindle pole"/>
    <property type="evidence" value="ECO:0007669"/>
    <property type="project" value="InterPro"/>
</dbReference>
<dbReference type="AlphaFoldDB" id="A0A642V457"/>
<dbReference type="InterPro" id="IPR041470">
    <property type="entry name" value="GCP_N"/>
</dbReference>
<dbReference type="InterPro" id="IPR040457">
    <property type="entry name" value="GCP_C"/>
</dbReference>
<dbReference type="Proteomes" id="UP000761534">
    <property type="component" value="Unassembled WGS sequence"/>
</dbReference>
<dbReference type="Pfam" id="PF04130">
    <property type="entry name" value="GCP_C_terminal"/>
    <property type="match status" value="1"/>
</dbReference>
<dbReference type="GO" id="GO:0051011">
    <property type="term" value="F:microtubule minus-end binding"/>
    <property type="evidence" value="ECO:0007669"/>
    <property type="project" value="TreeGrafter"/>
</dbReference>
<evidence type="ECO:0000313" key="8">
    <source>
        <dbReference type="EMBL" id="KAA8911578.1"/>
    </source>
</evidence>
<dbReference type="Pfam" id="PF17681">
    <property type="entry name" value="GCP_N_terminal"/>
    <property type="match status" value="1"/>
</dbReference>
<dbReference type="GO" id="GO:0000278">
    <property type="term" value="P:mitotic cell cycle"/>
    <property type="evidence" value="ECO:0007669"/>
    <property type="project" value="TreeGrafter"/>
</dbReference>
<dbReference type="PANTHER" id="PTHR19302:SF14">
    <property type="entry name" value="GAMMA-TUBULIN COMPLEX COMPONENT 3"/>
    <property type="match status" value="1"/>
</dbReference>
<keyword evidence="5" id="KW-0206">Cytoskeleton</keyword>
<dbReference type="GO" id="GO:0000930">
    <property type="term" value="C:gamma-tubulin complex"/>
    <property type="evidence" value="ECO:0007669"/>
    <property type="project" value="TreeGrafter"/>
</dbReference>
<gene>
    <name evidence="8" type="ORF">TRICI_003782</name>
</gene>
<evidence type="ECO:0000256" key="3">
    <source>
        <dbReference type="ARBA" id="ARBA00022490"/>
    </source>
</evidence>
<dbReference type="GO" id="GO:0044732">
    <property type="term" value="C:mitotic spindle pole body"/>
    <property type="evidence" value="ECO:0007669"/>
    <property type="project" value="TreeGrafter"/>
</dbReference>
<evidence type="ECO:0000256" key="2">
    <source>
        <dbReference type="ARBA" id="ARBA00010337"/>
    </source>
</evidence>
<dbReference type="VEuPathDB" id="FungiDB:TRICI_003782"/>
<dbReference type="GO" id="GO:0031122">
    <property type="term" value="P:cytoplasmic microtubule organization"/>
    <property type="evidence" value="ECO:0007669"/>
    <property type="project" value="TreeGrafter"/>
</dbReference>
<dbReference type="OrthoDB" id="5860513at2759"/>
<dbReference type="GO" id="GO:0005874">
    <property type="term" value="C:microtubule"/>
    <property type="evidence" value="ECO:0007669"/>
    <property type="project" value="UniProtKB-KW"/>
</dbReference>
<dbReference type="InterPro" id="IPR042241">
    <property type="entry name" value="GCP_C_sf"/>
</dbReference>
<dbReference type="EMBL" id="SWFS01000279">
    <property type="protein sequence ID" value="KAA8911578.1"/>
    <property type="molecule type" value="Genomic_DNA"/>
</dbReference>
<dbReference type="GO" id="GO:0043015">
    <property type="term" value="F:gamma-tubulin binding"/>
    <property type="evidence" value="ECO:0007669"/>
    <property type="project" value="InterPro"/>
</dbReference>
<dbReference type="GO" id="GO:0007020">
    <property type="term" value="P:microtubule nucleation"/>
    <property type="evidence" value="ECO:0007669"/>
    <property type="project" value="InterPro"/>
</dbReference>